<feature type="binding site" evidence="19">
    <location>
        <position position="204"/>
    </location>
    <ligand>
        <name>D-ribulose 5-phosphate</name>
        <dbReference type="ChEBI" id="CHEBI:58121"/>
    </ligand>
</feature>
<feature type="region of interest" description="GTP cyclohydrolase II" evidence="19">
    <location>
        <begin position="244"/>
        <end position="487"/>
    </location>
</feature>
<feature type="active site" description="Proton acceptor; for GTP cyclohydrolase activity" evidence="19">
    <location>
        <position position="376"/>
    </location>
</feature>
<dbReference type="PIRSF" id="PIRSF001259">
    <property type="entry name" value="RibA"/>
    <property type="match status" value="1"/>
</dbReference>
<dbReference type="STRING" id="1108044.GOOTI_048_00130"/>
<keyword evidence="13 19" id="KW-0342">GTP-binding</keyword>
<evidence type="ECO:0000256" key="5">
    <source>
        <dbReference type="ARBA" id="ARBA00004904"/>
    </source>
</evidence>
<dbReference type="HAMAP" id="MF_00179">
    <property type="entry name" value="RibA"/>
    <property type="match status" value="1"/>
</dbReference>
<comment type="cofactor">
    <cofactor evidence="19">
        <name>Zn(2+)</name>
        <dbReference type="ChEBI" id="CHEBI:29105"/>
    </cofactor>
    <text evidence="19">Binds 1 zinc ion per subunit.</text>
</comment>
<feature type="binding site" evidence="19">
    <location>
        <position position="399"/>
    </location>
    <ligand>
        <name>GTP</name>
        <dbReference type="ChEBI" id="CHEBI:37565"/>
    </ligand>
</feature>
<dbReference type="FunFam" id="3.40.50.10990:FF:000001">
    <property type="entry name" value="Riboflavin biosynthesis protein RibBA"/>
    <property type="match status" value="1"/>
</dbReference>
<dbReference type="InterPro" id="IPR016299">
    <property type="entry name" value="Riboflavin_synth_RibBA"/>
</dbReference>
<dbReference type="NCBIfam" id="NF006803">
    <property type="entry name" value="PRK09311.1"/>
    <property type="match status" value="1"/>
</dbReference>
<dbReference type="InterPro" id="IPR000926">
    <property type="entry name" value="RibA"/>
</dbReference>
<feature type="binding site" evidence="19">
    <location>
        <position position="319"/>
    </location>
    <ligand>
        <name>GTP</name>
        <dbReference type="ChEBI" id="CHEBI:37565"/>
    </ligand>
</feature>
<evidence type="ECO:0000256" key="10">
    <source>
        <dbReference type="ARBA" id="ARBA00022801"/>
    </source>
</evidence>
<comment type="pathway">
    <text evidence="4 19">Cofactor biosynthesis; riboflavin biosynthesis; 5-amino-6-(D-ribitylamino)uracil from GTP: step 1/4.</text>
</comment>
<evidence type="ECO:0000256" key="17">
    <source>
        <dbReference type="ARBA" id="ARBA00043932"/>
    </source>
</evidence>
<evidence type="ECO:0000256" key="13">
    <source>
        <dbReference type="ARBA" id="ARBA00023134"/>
    </source>
</evidence>
<dbReference type="NCBIfam" id="NF001591">
    <property type="entry name" value="PRK00393.1"/>
    <property type="match status" value="1"/>
</dbReference>
<keyword evidence="10 19" id="KW-0378">Hydrolase</keyword>
<accession>H5TI77</accession>
<dbReference type="SUPFAM" id="SSF55821">
    <property type="entry name" value="YrdC/RibB"/>
    <property type="match status" value="1"/>
</dbReference>
<dbReference type="InterPro" id="IPR000422">
    <property type="entry name" value="DHBP_synthase_RibB"/>
</dbReference>
<dbReference type="AlphaFoldDB" id="H5TI77"/>
<dbReference type="Pfam" id="PF00925">
    <property type="entry name" value="GTP_cyclohydro2"/>
    <property type="match status" value="1"/>
</dbReference>
<evidence type="ECO:0000256" key="15">
    <source>
        <dbReference type="ARBA" id="ARBA00023239"/>
    </source>
</evidence>
<keyword evidence="9 19" id="KW-0547">Nucleotide-binding</keyword>
<feature type="site" description="Essential for DHBP synthase activity" evidence="19">
    <location>
        <position position="204"/>
    </location>
</feature>
<dbReference type="NCBIfam" id="TIGR00505">
    <property type="entry name" value="ribA"/>
    <property type="match status" value="1"/>
</dbReference>
<feature type="binding site" evidence="19">
    <location>
        <begin position="298"/>
        <end position="302"/>
    </location>
    <ligand>
        <name>GTP</name>
        <dbReference type="ChEBI" id="CHEBI:37565"/>
    </ligand>
</feature>
<comment type="similarity">
    <text evidence="19">In the C-terminal section; belongs to the GTP cyclohydrolase II family.</text>
</comment>
<dbReference type="Proteomes" id="UP000005038">
    <property type="component" value="Unassembled WGS sequence"/>
</dbReference>
<dbReference type="CDD" id="cd00641">
    <property type="entry name" value="GTP_cyclohydro2"/>
    <property type="match status" value="1"/>
</dbReference>
<evidence type="ECO:0000259" key="20">
    <source>
        <dbReference type="Pfam" id="PF00925"/>
    </source>
</evidence>
<feature type="binding site" evidence="19">
    <location>
        <position position="314"/>
    </location>
    <ligand>
        <name>Zn(2+)</name>
        <dbReference type="ChEBI" id="CHEBI:29105"/>
        <note>catalytic</note>
    </ligand>
</feature>
<dbReference type="RefSeq" id="WP_007237444.1">
    <property type="nucleotide sequence ID" value="NZ_BAFB01000048.1"/>
</dbReference>
<dbReference type="EC" id="3.5.4.25" evidence="19"/>
<feature type="binding site" evidence="19">
    <location>
        <position position="303"/>
    </location>
    <ligand>
        <name>Zn(2+)</name>
        <dbReference type="ChEBI" id="CHEBI:29105"/>
        <note>catalytic</note>
    </ligand>
</feature>
<comment type="catalytic activity">
    <reaction evidence="18 19">
        <text>GTP + 4 H2O = 2,5-diamino-6-hydroxy-4-(5-phosphoribosylamino)-pyrimidine + formate + 2 phosphate + 3 H(+)</text>
        <dbReference type="Rhea" id="RHEA:23704"/>
        <dbReference type="ChEBI" id="CHEBI:15377"/>
        <dbReference type="ChEBI" id="CHEBI:15378"/>
        <dbReference type="ChEBI" id="CHEBI:15740"/>
        <dbReference type="ChEBI" id="CHEBI:37565"/>
        <dbReference type="ChEBI" id="CHEBI:43474"/>
        <dbReference type="ChEBI" id="CHEBI:58614"/>
        <dbReference type="EC" id="3.5.4.25"/>
    </reaction>
</comment>
<keyword evidence="22" id="KW-1185">Reference proteome</keyword>
<evidence type="ECO:0000256" key="1">
    <source>
        <dbReference type="ARBA" id="ARBA00000141"/>
    </source>
</evidence>
<dbReference type="SUPFAM" id="SSF142695">
    <property type="entry name" value="RibA-like"/>
    <property type="match status" value="1"/>
</dbReference>
<dbReference type="EC" id="4.1.99.12" evidence="19"/>
<dbReference type="PANTHER" id="PTHR21327:SF18">
    <property type="entry name" value="3,4-DIHYDROXY-2-BUTANONE 4-PHOSPHATE SYNTHASE"/>
    <property type="match status" value="1"/>
</dbReference>
<dbReference type="GO" id="GO:0030145">
    <property type="term" value="F:manganese ion binding"/>
    <property type="evidence" value="ECO:0007669"/>
    <property type="project" value="UniProtKB-UniRule"/>
</dbReference>
<evidence type="ECO:0000313" key="22">
    <source>
        <dbReference type="Proteomes" id="UP000005038"/>
    </source>
</evidence>
<proteinExistence type="inferred from homology"/>
<dbReference type="GO" id="GO:0008686">
    <property type="term" value="F:3,4-dihydroxy-2-butanone-4-phosphate synthase activity"/>
    <property type="evidence" value="ECO:0007669"/>
    <property type="project" value="UniProtKB-UniRule"/>
</dbReference>
<feature type="domain" description="GTP cyclohydrolase II" evidence="20">
    <location>
        <begin position="250"/>
        <end position="420"/>
    </location>
</feature>
<keyword evidence="15 19" id="KW-0456">Lyase</keyword>
<evidence type="ECO:0000256" key="6">
    <source>
        <dbReference type="ARBA" id="ARBA00005520"/>
    </source>
</evidence>
<feature type="binding site" evidence="19">
    <location>
        <position position="72"/>
    </location>
    <ligand>
        <name>D-ribulose 5-phosphate</name>
        <dbReference type="ChEBI" id="CHEBI:58121"/>
    </ligand>
</feature>
<sequence length="487" mass="51826">MSDKNNIEASSIPTTIGSNGTAVTNTIAAAESDAAESRTPVDFDTVERAIADIAAGKAVVVVDDEDRENEGDLIFAAEKATPELVAFMVRYTSGYLCVPLDGDTCDRLGLPPMYSVNQDKHGTAYTVTVDAREGIGTGISASDRATTMRKLSDPASTANDFTRPGHVVPLRAKDGGVLRRPGHTEAAVDLARLAGFTPAGVICEIVSQKDEGSMAQTPELRVFADEHDLALISIADLIAWRRRHEKHVVRVADARIPTRHGEFRAVGYTSIHDDVEHVALVMGDIAGADGTGSDVLVRVHSECLTGDVFGSLRCDCGPQLDAAMEMVAAEGRGVVLYMRGHEGRGIGLMHKLQAYQLQDAGSDTVDANLQLGLPADSRDYGLGAQILADLGVTSMRLLTNNPAKRVGLDGYGLQIVERVPMPVRANKENLRYLRTKRDRMGHDIIGLDEPLADGTMLTNGSMLSDDAALSEDAALGEGAVVREGGQA</sequence>
<keyword evidence="8 19" id="KW-0479">Metal-binding</keyword>
<dbReference type="InterPro" id="IPR032677">
    <property type="entry name" value="GTP_cyclohydro_II"/>
</dbReference>
<dbReference type="EMBL" id="BAFB01000048">
    <property type="protein sequence ID" value="GAB33185.1"/>
    <property type="molecule type" value="Genomic_DNA"/>
</dbReference>
<reference evidence="21" key="1">
    <citation type="submission" date="2012-02" db="EMBL/GenBank/DDBJ databases">
        <title>Whole genome shotgun sequence of Gordonia otitidis NBRC 100426.</title>
        <authorList>
            <person name="Yoshida I."/>
            <person name="Hosoyama A."/>
            <person name="Tsuchikane K."/>
            <person name="Katsumata H."/>
            <person name="Yamazaki S."/>
            <person name="Fujita N."/>
        </authorList>
    </citation>
    <scope>NUCLEOTIDE SEQUENCE [LARGE SCALE GENOMIC DNA]</scope>
    <source>
        <strain evidence="21">NBRC 100426</strain>
    </source>
</reference>
<keyword evidence="16 19" id="KW-0511">Multifunctional enzyme</keyword>
<evidence type="ECO:0000256" key="7">
    <source>
        <dbReference type="ARBA" id="ARBA00022619"/>
    </source>
</evidence>
<dbReference type="HAMAP" id="MF_00180">
    <property type="entry name" value="RibB"/>
    <property type="match status" value="1"/>
</dbReference>
<evidence type="ECO:0000256" key="19">
    <source>
        <dbReference type="HAMAP-Rule" id="MF_01283"/>
    </source>
</evidence>
<dbReference type="GO" id="GO:0005525">
    <property type="term" value="F:GTP binding"/>
    <property type="evidence" value="ECO:0007669"/>
    <property type="project" value="UniProtKB-KW"/>
</dbReference>
<keyword evidence="12 19" id="KW-0460">Magnesium</keyword>
<feature type="binding site" evidence="19">
    <location>
        <begin position="67"/>
        <end position="68"/>
    </location>
    <ligand>
        <name>D-ribulose 5-phosphate</name>
        <dbReference type="ChEBI" id="CHEBI:58121"/>
    </ligand>
</feature>
<evidence type="ECO:0000256" key="2">
    <source>
        <dbReference type="ARBA" id="ARBA00001936"/>
    </source>
</evidence>
<comment type="caution">
    <text evidence="21">The sequence shown here is derived from an EMBL/GenBank/DDBJ whole genome shotgun (WGS) entry which is preliminary data.</text>
</comment>
<feature type="binding site" evidence="19">
    <location>
        <position position="404"/>
    </location>
    <ligand>
        <name>GTP</name>
        <dbReference type="ChEBI" id="CHEBI:37565"/>
    </ligand>
</feature>
<dbReference type="UniPathway" id="UPA00275">
    <property type="reaction ID" value="UER00399"/>
</dbReference>
<dbReference type="FunFam" id="3.90.870.10:FF:000001">
    <property type="entry name" value="Riboflavin biosynthesis protein RibBA"/>
    <property type="match status" value="1"/>
</dbReference>
<keyword evidence="7 19" id="KW-0686">Riboflavin biosynthesis</keyword>
<dbReference type="GO" id="GO:0000287">
    <property type="term" value="F:magnesium ion binding"/>
    <property type="evidence" value="ECO:0007669"/>
    <property type="project" value="UniProtKB-UniRule"/>
</dbReference>
<protein>
    <recommendedName>
        <fullName evidence="19">Riboflavin biosynthesis protein RibBA</fullName>
    </recommendedName>
    <domain>
        <recommendedName>
            <fullName evidence="19">3,4-dihydroxy-2-butanone 4-phosphate synthase</fullName>
            <shortName evidence="19">DHBP synthase</shortName>
            <ecNumber evidence="19">4.1.99.12</ecNumber>
        </recommendedName>
    </domain>
    <domain>
        <recommendedName>
            <fullName evidence="19">GTP cyclohydrolase-2</fullName>
            <ecNumber evidence="19">3.5.4.25</ecNumber>
        </recommendedName>
        <alternativeName>
            <fullName evidence="19">GTP cyclohydrolase II</fullName>
        </alternativeName>
    </domain>
</protein>
<evidence type="ECO:0000313" key="21">
    <source>
        <dbReference type="EMBL" id="GAB33185.1"/>
    </source>
</evidence>
<comment type="similarity">
    <text evidence="6 19">In the N-terminal section; belongs to the DHBP synthase family.</text>
</comment>
<gene>
    <name evidence="19 21" type="primary">ribBA</name>
    <name evidence="21" type="ORF">GOOTI_048_00130</name>
</gene>
<organism evidence="21 22">
    <name type="scientific">Gordonia otitidis (strain DSM 44809 / CCUG 52243 / JCM 12355 / NBRC 100426 / IFM 10032)</name>
    <dbReference type="NCBI Taxonomy" id="1108044"/>
    <lineage>
        <taxon>Bacteria</taxon>
        <taxon>Bacillati</taxon>
        <taxon>Actinomycetota</taxon>
        <taxon>Actinomycetes</taxon>
        <taxon>Mycobacteriales</taxon>
        <taxon>Gordoniaceae</taxon>
        <taxon>Gordonia</taxon>
    </lineage>
</organism>
<feature type="binding site" evidence="19">
    <location>
        <position position="316"/>
    </location>
    <ligand>
        <name>Zn(2+)</name>
        <dbReference type="ChEBI" id="CHEBI:29105"/>
        <note>catalytic</note>
    </ligand>
</feature>
<comment type="function">
    <text evidence="3 19">Catalyzes the conversion of D-ribulose 5-phosphate to formate and 3,4-dihydroxy-2-butanone 4-phosphate.</text>
</comment>
<dbReference type="GO" id="GO:0003935">
    <property type="term" value="F:GTP cyclohydrolase II activity"/>
    <property type="evidence" value="ECO:0007669"/>
    <property type="project" value="UniProtKB-UniRule"/>
</dbReference>
<evidence type="ECO:0000256" key="3">
    <source>
        <dbReference type="ARBA" id="ARBA00002284"/>
    </source>
</evidence>
<comment type="cofactor">
    <cofactor evidence="19">
        <name>Mg(2+)</name>
        <dbReference type="ChEBI" id="CHEBI:18420"/>
    </cofactor>
    <cofactor evidence="19">
        <name>Mn(2+)</name>
        <dbReference type="ChEBI" id="CHEBI:29035"/>
    </cofactor>
    <text evidence="19">Binds 2 divalent metal cations per subunit. Magnesium or manganese.</text>
</comment>
<comment type="function">
    <text evidence="17 19">Catalyzes the conversion of GTP to 2,5-diamino-6-ribosylamino-4(3H)-pyrimidinone 5'-phosphate (DARP), formate and pyrophosphate.</text>
</comment>
<evidence type="ECO:0000256" key="11">
    <source>
        <dbReference type="ARBA" id="ARBA00022833"/>
    </source>
</evidence>
<evidence type="ECO:0000256" key="14">
    <source>
        <dbReference type="ARBA" id="ARBA00023211"/>
    </source>
</evidence>
<feature type="binding site" evidence="19">
    <location>
        <position position="183"/>
    </location>
    <ligand>
        <name>Mg(2+)</name>
        <dbReference type="ChEBI" id="CHEBI:18420"/>
        <label>2</label>
    </ligand>
</feature>
<dbReference type="PANTHER" id="PTHR21327">
    <property type="entry name" value="GTP CYCLOHYDROLASE II-RELATED"/>
    <property type="match status" value="1"/>
</dbReference>
<feature type="binding site" evidence="19">
    <location>
        <begin position="342"/>
        <end position="344"/>
    </location>
    <ligand>
        <name>GTP</name>
        <dbReference type="ChEBI" id="CHEBI:37565"/>
    </ligand>
</feature>
<feature type="site" description="Essential for DHBP synthase activity" evidence="19">
    <location>
        <position position="166"/>
    </location>
</feature>
<dbReference type="HAMAP" id="MF_01283">
    <property type="entry name" value="RibBA"/>
    <property type="match status" value="1"/>
</dbReference>
<evidence type="ECO:0000256" key="4">
    <source>
        <dbReference type="ARBA" id="ARBA00004853"/>
    </source>
</evidence>
<evidence type="ECO:0000256" key="9">
    <source>
        <dbReference type="ARBA" id="ARBA00022741"/>
    </source>
</evidence>
<dbReference type="InterPro" id="IPR017945">
    <property type="entry name" value="DHBP_synth_RibB-like_a/b_dom"/>
</dbReference>
<feature type="binding site" evidence="19">
    <location>
        <position position="68"/>
    </location>
    <ligand>
        <name>Mg(2+)</name>
        <dbReference type="ChEBI" id="CHEBI:18420"/>
        <label>1</label>
    </ligand>
</feature>
<comment type="catalytic activity">
    <reaction evidence="1 19">
        <text>D-ribulose 5-phosphate = (2S)-2-hydroxy-3-oxobutyl phosphate + formate + H(+)</text>
        <dbReference type="Rhea" id="RHEA:18457"/>
        <dbReference type="ChEBI" id="CHEBI:15378"/>
        <dbReference type="ChEBI" id="CHEBI:15740"/>
        <dbReference type="ChEBI" id="CHEBI:58121"/>
        <dbReference type="ChEBI" id="CHEBI:58830"/>
        <dbReference type="EC" id="4.1.99.12"/>
    </reaction>
</comment>
<dbReference type="Gene3D" id="3.40.50.10990">
    <property type="entry name" value="GTP cyclohydrolase II"/>
    <property type="match status" value="1"/>
</dbReference>
<evidence type="ECO:0000256" key="8">
    <source>
        <dbReference type="ARBA" id="ARBA00022723"/>
    </source>
</evidence>
<feature type="binding site" evidence="19">
    <location>
        <position position="68"/>
    </location>
    <ligand>
        <name>Mg(2+)</name>
        <dbReference type="ChEBI" id="CHEBI:18420"/>
        <label>2</label>
    </ligand>
</feature>
<dbReference type="InterPro" id="IPR036144">
    <property type="entry name" value="RibA-like_sf"/>
</dbReference>
<dbReference type="GO" id="GO:0008270">
    <property type="term" value="F:zinc ion binding"/>
    <property type="evidence" value="ECO:0007669"/>
    <property type="project" value="UniProtKB-UniRule"/>
</dbReference>
<feature type="active site" description="Nucleophile; for GTP cyclohydrolase activity" evidence="19">
    <location>
        <position position="378"/>
    </location>
</feature>
<dbReference type="Pfam" id="PF00926">
    <property type="entry name" value="DHBP_synthase"/>
    <property type="match status" value="1"/>
</dbReference>
<dbReference type="GO" id="GO:0009231">
    <property type="term" value="P:riboflavin biosynthetic process"/>
    <property type="evidence" value="ECO:0007669"/>
    <property type="project" value="UniProtKB-UniRule"/>
</dbReference>
<name>H5TI77_GORO1</name>
<evidence type="ECO:0000256" key="16">
    <source>
        <dbReference type="ARBA" id="ARBA00023268"/>
    </source>
</evidence>
<dbReference type="Gene3D" id="3.90.870.10">
    <property type="entry name" value="DHBP synthase"/>
    <property type="match status" value="1"/>
</dbReference>
<feature type="region of interest" description="DHBP synthase" evidence="19">
    <location>
        <begin position="1"/>
        <end position="243"/>
    </location>
</feature>
<keyword evidence="11 19" id="KW-0862">Zinc</keyword>
<keyword evidence="14 19" id="KW-0464">Manganese</keyword>
<comment type="cofactor">
    <cofactor evidence="2">
        <name>Mn(2+)</name>
        <dbReference type="ChEBI" id="CHEBI:29035"/>
    </cofactor>
</comment>
<feature type="binding site" evidence="19">
    <location>
        <position position="364"/>
    </location>
    <ligand>
        <name>GTP</name>
        <dbReference type="ChEBI" id="CHEBI:37565"/>
    </ligand>
</feature>
<evidence type="ECO:0000256" key="12">
    <source>
        <dbReference type="ARBA" id="ARBA00022842"/>
    </source>
</evidence>
<dbReference type="GO" id="GO:0005829">
    <property type="term" value="C:cytosol"/>
    <property type="evidence" value="ECO:0007669"/>
    <property type="project" value="TreeGrafter"/>
</dbReference>
<evidence type="ECO:0000256" key="18">
    <source>
        <dbReference type="ARBA" id="ARBA00049295"/>
    </source>
</evidence>
<dbReference type="NCBIfam" id="TIGR00506">
    <property type="entry name" value="ribB"/>
    <property type="match status" value="1"/>
</dbReference>
<feature type="binding site" evidence="19">
    <location>
        <begin position="180"/>
        <end position="184"/>
    </location>
    <ligand>
        <name>D-ribulose 5-phosphate</name>
        <dbReference type="ChEBI" id="CHEBI:58121"/>
    </ligand>
</feature>
<comment type="pathway">
    <text evidence="5 19">Cofactor biosynthesis; riboflavin biosynthesis; 2-hydroxy-3-oxobutyl phosphate from D-ribulose 5-phosphate: step 1/1.</text>
</comment>